<comment type="subcellular location">
    <subcellularLocation>
        <location evidence="1">Nucleus</location>
    </subcellularLocation>
</comment>
<dbReference type="Proteomes" id="UP000193944">
    <property type="component" value="Unassembled WGS sequence"/>
</dbReference>
<evidence type="ECO:0000256" key="4">
    <source>
        <dbReference type="ARBA" id="ARBA00024778"/>
    </source>
</evidence>
<feature type="domain" description="Ribonuclease H2 subunit B wHTH" evidence="6">
    <location>
        <begin position="80"/>
        <end position="206"/>
    </location>
</feature>
<evidence type="ECO:0000259" key="7">
    <source>
        <dbReference type="Pfam" id="PF17745"/>
    </source>
</evidence>
<comment type="caution">
    <text evidence="8">The sequence shown here is derived from an EMBL/GenBank/DDBJ whole genome shotgun (WGS) entry which is preliminary data.</text>
</comment>
<evidence type="ECO:0000256" key="3">
    <source>
        <dbReference type="ARBA" id="ARBA00023242"/>
    </source>
</evidence>
<dbReference type="EMBL" id="MCFG01000010">
    <property type="protein sequence ID" value="ORX87275.1"/>
    <property type="molecule type" value="Genomic_DNA"/>
</dbReference>
<dbReference type="STRING" id="1754192.A0A1Y1XNN0"/>
<dbReference type="GO" id="GO:0032299">
    <property type="term" value="C:ribonuclease H2 complex"/>
    <property type="evidence" value="ECO:0007669"/>
    <property type="project" value="InterPro"/>
</dbReference>
<reference evidence="8 9" key="2">
    <citation type="submission" date="2016-08" db="EMBL/GenBank/DDBJ databases">
        <title>Pervasive Adenine N6-methylation of Active Genes in Fungi.</title>
        <authorList>
            <consortium name="DOE Joint Genome Institute"/>
            <person name="Mondo S.J."/>
            <person name="Dannebaum R.O."/>
            <person name="Kuo R.C."/>
            <person name="Labutti K."/>
            <person name="Haridas S."/>
            <person name="Kuo A."/>
            <person name="Salamov A."/>
            <person name="Ahrendt S.R."/>
            <person name="Lipzen A."/>
            <person name="Sullivan W."/>
            <person name="Andreopoulos W.B."/>
            <person name="Clum A."/>
            <person name="Lindquist E."/>
            <person name="Daum C."/>
            <person name="Ramamoorthy G.K."/>
            <person name="Gryganskyi A."/>
            <person name="Culley D."/>
            <person name="Magnuson J.K."/>
            <person name="James T.Y."/>
            <person name="O'Malley M.A."/>
            <person name="Stajich J.E."/>
            <person name="Spatafora J.W."/>
            <person name="Visel A."/>
            <person name="Grigoriev I.V."/>
        </authorList>
    </citation>
    <scope>NUCLEOTIDE SEQUENCE [LARGE SCALE GENOMIC DNA]</scope>
    <source>
        <strain evidence="8 9">S4</strain>
    </source>
</reference>
<dbReference type="InterPro" id="IPR019024">
    <property type="entry name" value="RNase_H2_suB_wHTH"/>
</dbReference>
<dbReference type="GO" id="GO:0006401">
    <property type="term" value="P:RNA catabolic process"/>
    <property type="evidence" value="ECO:0007669"/>
    <property type="project" value="TreeGrafter"/>
</dbReference>
<evidence type="ECO:0000256" key="1">
    <source>
        <dbReference type="ARBA" id="ARBA00004123"/>
    </source>
</evidence>
<dbReference type="InterPro" id="IPR041195">
    <property type="entry name" value="Rnh202_N"/>
</dbReference>
<gene>
    <name evidence="8" type="ORF">BCR32DRAFT_289398</name>
</gene>
<dbReference type="GO" id="GO:0005654">
    <property type="term" value="C:nucleoplasm"/>
    <property type="evidence" value="ECO:0007669"/>
    <property type="project" value="TreeGrafter"/>
</dbReference>
<sequence>MSDIVIFIPNDEQQKQDKSNFELFKLKHPSTGILSYFCIKNNELYELKQLSNENERSWFIENNVKKEGSFYCISPFNPLFIFINIFENAKNKNLYQNLDVILYNDEIPGYSQLIKMDKIEEELNNICDINVLSVKANDTVFKFNETKALNWLNQKIEDLCQNFDNLSLCVNLLNKINSSEDIEFKKKRIAVIIMSEYLSVKWAVKLENSLNLPEPKEEERNYVYAEEEDFSFNSKRASQSEVPKAKKKKTTLTLGQQRLAKANKSGMKNLEFFFKKK</sequence>
<proteinExistence type="predicted"/>
<dbReference type="OrthoDB" id="29098at2759"/>
<evidence type="ECO:0000313" key="8">
    <source>
        <dbReference type="EMBL" id="ORX87275.1"/>
    </source>
</evidence>
<dbReference type="Gene3D" id="2.20.25.530">
    <property type="match status" value="1"/>
</dbReference>
<dbReference type="Pfam" id="PF17745">
    <property type="entry name" value="Ydr279_N"/>
    <property type="match status" value="1"/>
</dbReference>
<comment type="function">
    <text evidence="4">Non catalytic subunit of RNase H2, an endonuclease that specifically degrades the RNA of RNA:DNA hybrids. Participates in DNA replication, possibly by mediating the removal of lagging-strand Okazaki fragment RNA primers during DNA replication. Mediates the excision of single ribonucleotides from DNA:RNA duplexes.</text>
</comment>
<evidence type="ECO:0000256" key="5">
    <source>
        <dbReference type="ARBA" id="ARBA00033464"/>
    </source>
</evidence>
<organism evidence="8 9">
    <name type="scientific">Anaeromyces robustus</name>
    <dbReference type="NCBI Taxonomy" id="1754192"/>
    <lineage>
        <taxon>Eukaryota</taxon>
        <taxon>Fungi</taxon>
        <taxon>Fungi incertae sedis</taxon>
        <taxon>Chytridiomycota</taxon>
        <taxon>Chytridiomycota incertae sedis</taxon>
        <taxon>Neocallimastigomycetes</taxon>
        <taxon>Neocallimastigales</taxon>
        <taxon>Neocallimastigaceae</taxon>
        <taxon>Anaeromyces</taxon>
    </lineage>
</organism>
<name>A0A1Y1XNN0_9FUNG</name>
<dbReference type="AlphaFoldDB" id="A0A1Y1XNN0"/>
<dbReference type="PANTHER" id="PTHR13383:SF11">
    <property type="entry name" value="RIBONUCLEASE H2 SUBUNIT B"/>
    <property type="match status" value="1"/>
</dbReference>
<dbReference type="InterPro" id="IPR040456">
    <property type="entry name" value="RNase_H2_suB"/>
</dbReference>
<evidence type="ECO:0000256" key="2">
    <source>
        <dbReference type="ARBA" id="ARBA00019062"/>
    </source>
</evidence>
<keyword evidence="9" id="KW-1185">Reference proteome</keyword>
<dbReference type="PANTHER" id="PTHR13383">
    <property type="entry name" value="RIBONUCLEASE H2 SUBUNIT B"/>
    <property type="match status" value="1"/>
</dbReference>
<keyword evidence="3" id="KW-0539">Nucleus</keyword>
<evidence type="ECO:0000313" key="9">
    <source>
        <dbReference type="Proteomes" id="UP000193944"/>
    </source>
</evidence>
<dbReference type="Gene3D" id="1.10.20.120">
    <property type="match status" value="1"/>
</dbReference>
<reference evidence="8 9" key="1">
    <citation type="submission" date="2016-08" db="EMBL/GenBank/DDBJ databases">
        <title>A Parts List for Fungal Cellulosomes Revealed by Comparative Genomics.</title>
        <authorList>
            <consortium name="DOE Joint Genome Institute"/>
            <person name="Haitjema C.H."/>
            <person name="Gilmore S.P."/>
            <person name="Henske J.K."/>
            <person name="Solomon K.V."/>
            <person name="De Groot R."/>
            <person name="Kuo A."/>
            <person name="Mondo S.J."/>
            <person name="Salamov A.A."/>
            <person name="Labutti K."/>
            <person name="Zhao Z."/>
            <person name="Chiniquy J."/>
            <person name="Barry K."/>
            <person name="Brewer H.M."/>
            <person name="Purvine S.O."/>
            <person name="Wright A.T."/>
            <person name="Boxma B."/>
            <person name="Van Alen T."/>
            <person name="Hackstein J.H."/>
            <person name="Baker S.E."/>
            <person name="Grigoriev I.V."/>
            <person name="O'Malley M.A."/>
        </authorList>
    </citation>
    <scope>NUCLEOTIDE SEQUENCE [LARGE SCALE GENOMIC DNA]</scope>
    <source>
        <strain evidence="8 9">S4</strain>
    </source>
</reference>
<dbReference type="Pfam" id="PF09468">
    <property type="entry name" value="RNase_H2-Ydr279"/>
    <property type="match status" value="1"/>
</dbReference>
<protein>
    <recommendedName>
        <fullName evidence="2">Ribonuclease H2 subunit B</fullName>
    </recommendedName>
    <alternativeName>
        <fullName evidence="5">Ribonuclease HI subunit B</fullName>
    </alternativeName>
</protein>
<evidence type="ECO:0000259" key="6">
    <source>
        <dbReference type="Pfam" id="PF09468"/>
    </source>
</evidence>
<accession>A0A1Y1XNN0</accession>
<feature type="domain" description="Rnh202 triple barrel" evidence="7">
    <location>
        <begin position="15"/>
        <end position="77"/>
    </location>
</feature>